<dbReference type="InterPro" id="IPR050303">
    <property type="entry name" value="GatZ_KbaZ_carbometab"/>
</dbReference>
<dbReference type="PANTHER" id="PTHR32502:SF8">
    <property type="entry name" value="N-ACETYLGALACTOSAMINE PERMEASE IIC COMPONENT 1"/>
    <property type="match status" value="1"/>
</dbReference>
<evidence type="ECO:0000313" key="10">
    <source>
        <dbReference type="EMBL" id="EPC66597.1"/>
    </source>
</evidence>
<comment type="caution">
    <text evidence="10">The sequence shown here is derived from an EMBL/GenBank/DDBJ whole genome shotgun (WGS) entry which is preliminary data.</text>
</comment>
<evidence type="ECO:0000256" key="1">
    <source>
        <dbReference type="ARBA" id="ARBA00004651"/>
    </source>
</evidence>
<organism evidence="10 11">
    <name type="scientific">Lacticaseibacillus paracasei subsp. tolerans Lpl14</name>
    <dbReference type="NCBI Taxonomy" id="1256229"/>
    <lineage>
        <taxon>Bacteria</taxon>
        <taxon>Bacillati</taxon>
        <taxon>Bacillota</taxon>
        <taxon>Bacilli</taxon>
        <taxon>Lactobacillales</taxon>
        <taxon>Lactobacillaceae</taxon>
        <taxon>Lacticaseibacillus</taxon>
    </lineage>
</organism>
<dbReference type="Proteomes" id="UP000014285">
    <property type="component" value="Unassembled WGS sequence"/>
</dbReference>
<dbReference type="PROSITE" id="PS51106">
    <property type="entry name" value="PTS_EIIC_TYPE_4"/>
    <property type="match status" value="1"/>
</dbReference>
<evidence type="ECO:0000256" key="3">
    <source>
        <dbReference type="ARBA" id="ARBA00022475"/>
    </source>
</evidence>
<gene>
    <name evidence="10" type="ORF">Lpl14_02656</name>
</gene>
<keyword evidence="3" id="KW-1003">Cell membrane</keyword>
<feature type="transmembrane region" description="Helical" evidence="9">
    <location>
        <begin position="145"/>
        <end position="167"/>
    </location>
</feature>
<proteinExistence type="predicted"/>
<dbReference type="AlphaFoldDB" id="A0A829GZ19"/>
<protein>
    <submittedName>
        <fullName evidence="10">PTS sorbose-specific transporter subunit IIC</fullName>
    </submittedName>
</protein>
<dbReference type="RefSeq" id="WP_016372794.1">
    <property type="nucleotide sequence ID" value="NZ_ANKB01000006.1"/>
</dbReference>
<dbReference type="InterPro" id="IPR004700">
    <property type="entry name" value="PTS_IIC_man"/>
</dbReference>
<dbReference type="EMBL" id="ANKB01000006">
    <property type="protein sequence ID" value="EPC66597.1"/>
    <property type="molecule type" value="Genomic_DNA"/>
</dbReference>
<evidence type="ECO:0000256" key="5">
    <source>
        <dbReference type="ARBA" id="ARBA00022683"/>
    </source>
</evidence>
<feature type="transmembrane region" description="Helical" evidence="9">
    <location>
        <begin position="179"/>
        <end position="200"/>
    </location>
</feature>
<sequence length="282" mass="29920">MAIWQAVLIGLFAYLGRNQVPWLFGTTGGWYGIGRPLVAGLIVGIILGDIKAGVLCGVAVQAIFLGQITPGGAVPSDLNLAAYIGIPLAVVSGGSPATAVAFAVPLGALGVGLHNFTMTIQAAFPHRADRYAEKGDARGVRRMNIAATSVSFLERFLIVSLTCYIGAPFAQSLLKALPQFVLSFLQVGGQLLPALGFAILLKQIINEKWMVFLFIFGWVFTASFGLTTTSLLFIAIAIALIYVMAAYRKSGQLTVTPTGVESAASVRNTIESENTEDDDYEE</sequence>
<keyword evidence="6 9" id="KW-0812">Transmembrane</keyword>
<keyword evidence="7 9" id="KW-1133">Transmembrane helix</keyword>
<evidence type="ECO:0000256" key="2">
    <source>
        <dbReference type="ARBA" id="ARBA00022448"/>
    </source>
</evidence>
<reference evidence="10 11" key="1">
    <citation type="journal article" date="2013" name="PLoS ONE">
        <title>Lactobacillus paracasei comparative genomics: towards species pan-genome definition and exploitation of diversity.</title>
        <authorList>
            <person name="Smokvina T."/>
            <person name="Wels M."/>
            <person name="Polka J."/>
            <person name="Chervaux C."/>
            <person name="Brisse S."/>
            <person name="Boekhorst J."/>
            <person name="van Hylckama Vlieg J.E."/>
            <person name="Siezen R.J."/>
        </authorList>
    </citation>
    <scope>NUCLEOTIDE SEQUENCE [LARGE SCALE GENOMIC DNA]</scope>
    <source>
        <strain evidence="10 11">Lpl14</strain>
    </source>
</reference>
<dbReference type="GO" id="GO:0005886">
    <property type="term" value="C:plasma membrane"/>
    <property type="evidence" value="ECO:0007669"/>
    <property type="project" value="UniProtKB-SubCell"/>
</dbReference>
<evidence type="ECO:0000256" key="6">
    <source>
        <dbReference type="ARBA" id="ARBA00022692"/>
    </source>
</evidence>
<evidence type="ECO:0000256" key="4">
    <source>
        <dbReference type="ARBA" id="ARBA00022597"/>
    </source>
</evidence>
<evidence type="ECO:0000313" key="11">
    <source>
        <dbReference type="Proteomes" id="UP000014285"/>
    </source>
</evidence>
<feature type="transmembrane region" description="Helical" evidence="9">
    <location>
        <begin position="41"/>
        <end position="66"/>
    </location>
</feature>
<keyword evidence="8 9" id="KW-0472">Membrane</keyword>
<dbReference type="Pfam" id="PF03609">
    <property type="entry name" value="EII-Sor"/>
    <property type="match status" value="1"/>
</dbReference>
<dbReference type="GO" id="GO:0009401">
    <property type="term" value="P:phosphoenolpyruvate-dependent sugar phosphotransferase system"/>
    <property type="evidence" value="ECO:0007669"/>
    <property type="project" value="UniProtKB-KW"/>
</dbReference>
<keyword evidence="5" id="KW-0598">Phosphotransferase system</keyword>
<feature type="transmembrane region" description="Helical" evidence="9">
    <location>
        <begin position="212"/>
        <end position="245"/>
    </location>
</feature>
<evidence type="ECO:0000256" key="8">
    <source>
        <dbReference type="ARBA" id="ARBA00023136"/>
    </source>
</evidence>
<dbReference type="PANTHER" id="PTHR32502">
    <property type="entry name" value="N-ACETYLGALACTOSAMINE PERMEASE II COMPONENT-RELATED"/>
    <property type="match status" value="1"/>
</dbReference>
<accession>A0A829GZ19</accession>
<name>A0A829GZ19_LACPA</name>
<evidence type="ECO:0000256" key="9">
    <source>
        <dbReference type="SAM" id="Phobius"/>
    </source>
</evidence>
<evidence type="ECO:0000256" key="7">
    <source>
        <dbReference type="ARBA" id="ARBA00022989"/>
    </source>
</evidence>
<keyword evidence="4" id="KW-0762">Sugar transport</keyword>
<keyword evidence="2" id="KW-0813">Transport</keyword>
<comment type="subcellular location">
    <subcellularLocation>
        <location evidence="1">Cell membrane</location>
        <topology evidence="1">Multi-pass membrane protein</topology>
    </subcellularLocation>
</comment>